<dbReference type="Proteomes" id="UP000680206">
    <property type="component" value="Unassembled WGS sequence"/>
</dbReference>
<keyword evidence="2" id="KW-1185">Reference proteome</keyword>
<evidence type="ECO:0000313" key="1">
    <source>
        <dbReference type="EMBL" id="MBO2456540.1"/>
    </source>
</evidence>
<organism evidence="1 2">
    <name type="scientific">Actinomadura violacea</name>
    <dbReference type="NCBI Taxonomy" id="2819934"/>
    <lineage>
        <taxon>Bacteria</taxon>
        <taxon>Bacillati</taxon>
        <taxon>Actinomycetota</taxon>
        <taxon>Actinomycetes</taxon>
        <taxon>Streptosporangiales</taxon>
        <taxon>Thermomonosporaceae</taxon>
        <taxon>Actinomadura</taxon>
    </lineage>
</organism>
<reference evidence="1 2" key="1">
    <citation type="submission" date="2021-03" db="EMBL/GenBank/DDBJ databases">
        <title>Actinomadura violae sp. nov., isolated from lichen in Thailand.</title>
        <authorList>
            <person name="Kanchanasin P."/>
            <person name="Saeng-In P."/>
            <person name="Phongsopitanun W."/>
            <person name="Yuki M."/>
            <person name="Kudo T."/>
            <person name="Ohkuma M."/>
            <person name="Tanasupawat S."/>
        </authorList>
    </citation>
    <scope>NUCLEOTIDE SEQUENCE [LARGE SCALE GENOMIC DNA]</scope>
    <source>
        <strain evidence="1 2">LCR2-06</strain>
    </source>
</reference>
<protein>
    <recommendedName>
        <fullName evidence="3">ANTAR domain-containing protein</fullName>
    </recommendedName>
</protein>
<gene>
    <name evidence="1" type="ORF">J4709_02910</name>
</gene>
<dbReference type="RefSeq" id="WP_208236562.1">
    <property type="nucleotide sequence ID" value="NZ_JAGEPF010000002.1"/>
</dbReference>
<dbReference type="EMBL" id="JAGEPF010000002">
    <property type="protein sequence ID" value="MBO2456540.1"/>
    <property type="molecule type" value="Genomic_DNA"/>
</dbReference>
<evidence type="ECO:0000313" key="2">
    <source>
        <dbReference type="Proteomes" id="UP000680206"/>
    </source>
</evidence>
<sequence>MAHEPTERSTTADRVRALAVRTGAIENQMRGVGLDGVAEIARASRVSLDEAAEVADMGHEDQASRAACTAVKRLNVALRVAQGAGR</sequence>
<name>A0ABS3RII0_9ACTN</name>
<evidence type="ECO:0008006" key="3">
    <source>
        <dbReference type="Google" id="ProtNLM"/>
    </source>
</evidence>
<comment type="caution">
    <text evidence="1">The sequence shown here is derived from an EMBL/GenBank/DDBJ whole genome shotgun (WGS) entry which is preliminary data.</text>
</comment>
<accession>A0ABS3RII0</accession>
<proteinExistence type="predicted"/>